<dbReference type="Proteomes" id="UP001152797">
    <property type="component" value="Unassembled WGS sequence"/>
</dbReference>
<dbReference type="GO" id="GO:0008270">
    <property type="term" value="F:zinc ion binding"/>
    <property type="evidence" value="ECO:0007669"/>
    <property type="project" value="UniProtKB-KW"/>
</dbReference>
<keyword evidence="2" id="KW-0862">Zinc</keyword>
<feature type="compositionally biased region" description="Polar residues" evidence="4">
    <location>
        <begin position="1737"/>
        <end position="1751"/>
    </location>
</feature>
<feature type="compositionally biased region" description="Acidic residues" evidence="4">
    <location>
        <begin position="1689"/>
        <end position="1700"/>
    </location>
</feature>
<feature type="compositionally biased region" description="Polar residues" evidence="4">
    <location>
        <begin position="1776"/>
        <end position="1788"/>
    </location>
</feature>
<dbReference type="EMBL" id="CAMXCT030004458">
    <property type="protein sequence ID" value="CAL4796482.1"/>
    <property type="molecule type" value="Genomic_DNA"/>
</dbReference>
<sequence length="3192" mass="357375">MVAMRFALWPAMGFLSASPLGLRDLQRAAHLGRPATPAMRATRRHLSQLPSWQDYQDSWSEEFRIQFKRVRLRDGMAHELSKAEAKDWDMAILDAGHLVATQADKVQWQLRPPPALRVPATTAIRLRCCTAAGFATRRNIFASCGGTCPEEIPPGVKGELRKSFRTPRWLLGFLSGSGSSWLAPGGAKQGEPSLWKWKRCRRQMNQWEQRRPRVLWQPQVRVLLFLVLQKIAVEEMPFEEIACEDGLKNVMSRLRDFFQPHLEVSLPRAFESAVYGQQRSSKEGFGEYIARMDRGFSKLKKEGITMPDAAQGYIVYRQAALSEAQEQRFLVWADGKYDRASVVKAMRKLDKVVKDRGKSSYLMDAPEYESGVFPAEVDGTWDDSWDDDENYIYIQEGDLAEVMDEEDVMSALASYREIRQAMKDQKKGRGFYGKGGNGKGKAKGSGRWQKVHTEQLKMRSRCWKCNQVGHWSRECNADGKSRHGASSAAGGSVSSSVSTAKSGFLVVSGHADGHQEPSSFWLREFLQQRAKTKEQQSRGAYKSDSGFSGITTFPEHGVVDTAAEGGLIGKPALERLQKKLHGCGLRTKWIPKTSTAKGVGGNATCLGVVLLPIGIAGVNGVLEATVADGDVPLLLPIRMLTGLKAVVNLETMKLHLNEYGVEVEMHELPSGHVTVDVMNFQNGVFTMPMEMADESMDVQPPPHHAKRALRGWRVIMDKLVTLLVYTEHQRLVEEWFPQLPHLHGSPSEPKEETLADVYAAMIAGAKMLNPLKGKEKPQVPISNCVHPKGKLRGGGNSSQSYIVCKDCHARWENSLTTAEIKKYMKEQKSAATQGGLLSQSQTEMAAAEWMETGPMTPPRLARAIQIEQEDNQRRLQEMQQALHYEQMRSRELERNMQQQIQDQMMRAPREGTQGYVPPVMQRQAKSRARPMTVVDQVADALLDNQDLWPEVEPAEIVELHTQNQEGDVEVVDLLEEEGESKVMCGSWFYETMEDDEWIRREGLVPLRETRPVRVWVTLSNKSVMENYLEDDKEKHFTNKERKMVNQGFQNVLNGFESKVVSEVFSPPRVAELAAKRGMKQGTSYDLVTGWDLSTAENRRKMWSTLRHEKPELVIACPPCKMFSLLQELNFSKMPWDQAVHLIQIGLDDLELAALVATWQYKRGKYFVFEHPDGARSWDEECMQRLAKLPGVRKTRCDMCAYGMAVDESGFNLKPTGILTNSKCISKRLQRRCPQDHVHAPLLGGRAIKAQVYPKAFCEEIIRGIKDQIREDGGWSTAERYISSAEAEEIYAQEGMSLEEEDEAEEDLVPADQGLEEAVGESGGADDISPQDKAAILKLHKGVGHPALPDFVRFLKAARVRGEVVRWTSKNFKCESCEAKPRAKAVRPATIPKTYQPNKVIGIDLIYLPGVGGRHQVPALSILDWGSNYQMVEIVANKEPTTIWNTLWSCWARVFGLPEVVVCDAGKEFAADFNKTELLEKARAEMVITSEEDLHRLVQEVESIKNRYSNRSGFSPVQRQIGQWPRVPADLASDEIIDPTLVAGALVDDLERQWEMRRVAQKAFVEHNARSAVSKALKSRTRSSVEFQPGDFVYVYRVYKERKRKHGALADIDYAKNKPTWVGPGTVVSLDGANLWITVWGELWKVAREQCRLATNMEKHGVELVMKECKDLVEEYKRTSKKAGYKDLTDEPFPEDEEEIEASPRRGLKRQVEFRDQVEEIPYSPSLAPEPLDDEGPSQANVSGGQSQTSRQTIEEPETEGLGEPSAEATITEDESVSSGSPHATVTPSLQPPPEIMQRPDMPAIIQQSEAAANRLDGIPSSSRSGWRVRSENRSEPYMMEMFWAGEDEVEELEVDEGREKVNMLLQAAERKKRGDFWTVDRARNTITKHHVRKRKSLYSPLHDHSLPVPLSSLSQEQTTQMHFLSNRPPCQKTHKWTETSPSSAEKAWWTGTSTFAFIAALSSEQKEALEVLAVEKKRTDEVDMRKESAKDLEEWKVADLEEWKKVTSTDAVRVLSLEESRRVRAQLKKEGKTDRILPTKIARRYKPAEQPGEPATKKSRLCIRGDLDPDLLSLERFAPTVNTMNLAVMFQIAANENMMAQIGDLKNAFCQSTKLERKGGKLYFRLPSEGVEGVDDEQLVEIVAGCYGLADAPAHWRKSLTEFLKALGYVQSTLETPQGAAFNGRRVQQMPDGEIRIDMQKFVEERLQEIALEKGRASQKKELATEKEVALARAACGALNWLAKEGRPDAAGPSSLLSSRLTRLTVEDLCTINEVIRNLKKKPDLSLRVQPLQNMKFAVVSDASFGNDNLHSQGGQMILCHEAGLQENQRVKTNLLWWRSARLQRVVNSTLAAETQSLSRGLGDMLWIMVLFEELKDEKFSIREWPQRLSGSEVMAMASTSSTESLKGSLAVVDAKSLYDQLCKETIGGQDKRTAIEIQIIREDLNSLSGKIRWIDHPAMLADPLTKIKGSCEPLYLMLSSGMFQLVAEFEHMQARTNAKENGQSNMDIRRFGVNKSLGSCEIDMNDSPCLTPNHAQVNRHEPLAYGTPRWPLGFLSSCEFFDLNRVFHEAQPAWRRDQFPSWLKEKKTGMTPNCSPWSPGGVLFVGASVSQGYGRVHVGAASRDLERAEDQPVVGNKKFQSTAMDSLIFGHGKTIVPDVQRNGGMQQRASHGSRKVPLERVQQELLQDLRLGRRVLETAQKLLQLPLAPNKDLVVALGVLGHHQLWLEAIALLRSFWGSGALRPDIFCLNACAGACSRAASWPSALQLLRDGGLKLDISSVNLACSAYEKGNAWRSALQTWAEPPRVEVLAYNAVTSASTSSSIWQQSSEMVEVMRQRGVEPTIVSFTATMTTQAVDGWLLAVAALAQLHLFRLRSDVAAANAAVAAMQWRRAMALSCAFRDHGLDLNLLGQNTMIHSMGLHSQWLMASLKLEQMGRCQLSPDVVSFNSSIAAAETSSQWNRAALMLTRLLRSTKPTSISFNSMMSAAGTSQEWRIALQLHHEHSTAEWLWVEDPIGFATVMGMCQHSLQWSMASFFLAQAQQLRLATSISGPNAGLMACEQRWLQALQIFHHIGDHTGVRKDEITFAATAGACQEASQWEQVLALHSLSWNGGAAPTLLLQNAVHSAWRRARQWEGSIQLLADMQEEDVLPDAVSFAATVQTCELRGEPGPAAMVLNRFSSSSARLLRPS</sequence>
<feature type="chain" id="PRO_5043271325" evidence="5">
    <location>
        <begin position="20"/>
        <end position="3192"/>
    </location>
</feature>
<accession>A0A9P1DFA9</accession>
<feature type="compositionally biased region" description="Gly residues" evidence="4">
    <location>
        <begin position="430"/>
        <end position="439"/>
    </location>
</feature>
<dbReference type="Gene3D" id="1.25.40.10">
    <property type="entry name" value="Tetratricopeptide repeat domain"/>
    <property type="match status" value="3"/>
</dbReference>
<dbReference type="GO" id="GO:0003676">
    <property type="term" value="F:nucleic acid binding"/>
    <property type="evidence" value="ECO:0007669"/>
    <property type="project" value="InterPro"/>
</dbReference>
<protein>
    <submittedName>
        <fullName evidence="9">Pentatricopeptide repeat-containing protein At1g09900</fullName>
    </submittedName>
</protein>
<evidence type="ECO:0000256" key="4">
    <source>
        <dbReference type="SAM" id="MobiDB-lite"/>
    </source>
</evidence>
<evidence type="ECO:0000313" key="9">
    <source>
        <dbReference type="EMBL" id="CAL4796482.1"/>
    </source>
</evidence>
<name>A0A9P1DFA9_9DINO</name>
<gene>
    <name evidence="7" type="ORF">C1SCF055_LOCUS34543</name>
</gene>
<evidence type="ECO:0000313" key="10">
    <source>
        <dbReference type="Proteomes" id="UP001152797"/>
    </source>
</evidence>
<dbReference type="PANTHER" id="PTHR47936:SF1">
    <property type="entry name" value="PENTATRICOPEPTIDE REPEAT-CONTAINING PROTEIN GUN1, CHLOROPLASTIC"/>
    <property type="match status" value="1"/>
</dbReference>
<dbReference type="InterPro" id="IPR036397">
    <property type="entry name" value="RNaseH_sf"/>
</dbReference>
<dbReference type="OrthoDB" id="445340at2759"/>
<dbReference type="EMBL" id="CAMXCT020004458">
    <property type="protein sequence ID" value="CAL1162545.1"/>
    <property type="molecule type" value="Genomic_DNA"/>
</dbReference>
<dbReference type="Pfam" id="PF00098">
    <property type="entry name" value="zf-CCHC"/>
    <property type="match status" value="1"/>
</dbReference>
<feature type="coiled-coil region" evidence="3">
    <location>
        <begin position="861"/>
        <end position="895"/>
    </location>
</feature>
<keyword evidence="2" id="KW-0863">Zinc-finger</keyword>
<dbReference type="PANTHER" id="PTHR47936">
    <property type="entry name" value="PPR_LONG DOMAIN-CONTAINING PROTEIN"/>
    <property type="match status" value="1"/>
</dbReference>
<reference evidence="7" key="1">
    <citation type="submission" date="2022-10" db="EMBL/GenBank/DDBJ databases">
        <authorList>
            <person name="Chen Y."/>
            <person name="Dougan E. K."/>
            <person name="Chan C."/>
            <person name="Rhodes N."/>
            <person name="Thang M."/>
        </authorList>
    </citation>
    <scope>NUCLEOTIDE SEQUENCE</scope>
</reference>
<comment type="caution">
    <text evidence="7">The sequence shown here is derived from an EMBL/GenBank/DDBJ whole genome shotgun (WGS) entry which is preliminary data.</text>
</comment>
<keyword evidence="1" id="KW-0677">Repeat</keyword>
<evidence type="ECO:0000313" key="8">
    <source>
        <dbReference type="EMBL" id="CAL1162545.1"/>
    </source>
</evidence>
<reference evidence="8" key="2">
    <citation type="submission" date="2024-04" db="EMBL/GenBank/DDBJ databases">
        <authorList>
            <person name="Chen Y."/>
            <person name="Shah S."/>
            <person name="Dougan E. K."/>
            <person name="Thang M."/>
            <person name="Chan C."/>
        </authorList>
    </citation>
    <scope>NUCLEOTIDE SEQUENCE [LARGE SCALE GENOMIC DNA]</scope>
</reference>
<feature type="signal peptide" evidence="5">
    <location>
        <begin position="1"/>
        <end position="19"/>
    </location>
</feature>
<keyword evidence="10" id="KW-1185">Reference proteome</keyword>
<feature type="region of interest" description="Disordered" evidence="4">
    <location>
        <begin position="1685"/>
        <end position="1797"/>
    </location>
</feature>
<keyword evidence="5" id="KW-0732">Signal</keyword>
<dbReference type="SUPFAM" id="SSF53098">
    <property type="entry name" value="Ribonuclease H-like"/>
    <property type="match status" value="1"/>
</dbReference>
<dbReference type="InterPro" id="IPR011990">
    <property type="entry name" value="TPR-like_helical_dom_sf"/>
</dbReference>
<evidence type="ECO:0000256" key="3">
    <source>
        <dbReference type="SAM" id="Coils"/>
    </source>
</evidence>
<evidence type="ECO:0000256" key="5">
    <source>
        <dbReference type="SAM" id="SignalP"/>
    </source>
</evidence>
<dbReference type="PROSITE" id="PS50158">
    <property type="entry name" value="ZF_CCHC"/>
    <property type="match status" value="1"/>
</dbReference>
<keyword evidence="3" id="KW-0175">Coiled coil</keyword>
<dbReference type="InterPro" id="IPR001878">
    <property type="entry name" value="Znf_CCHC"/>
</dbReference>
<dbReference type="InterPro" id="IPR012337">
    <property type="entry name" value="RNaseH-like_sf"/>
</dbReference>
<proteinExistence type="predicted"/>
<feature type="domain" description="CCHC-type" evidence="6">
    <location>
        <begin position="461"/>
        <end position="475"/>
    </location>
</feature>
<dbReference type="SMART" id="SM00343">
    <property type="entry name" value="ZnF_C2HC"/>
    <property type="match status" value="1"/>
</dbReference>
<evidence type="ECO:0000313" key="7">
    <source>
        <dbReference type="EMBL" id="CAI4009170.1"/>
    </source>
</evidence>
<organism evidence="7">
    <name type="scientific">Cladocopium goreaui</name>
    <dbReference type="NCBI Taxonomy" id="2562237"/>
    <lineage>
        <taxon>Eukaryota</taxon>
        <taxon>Sar</taxon>
        <taxon>Alveolata</taxon>
        <taxon>Dinophyceae</taxon>
        <taxon>Suessiales</taxon>
        <taxon>Symbiodiniaceae</taxon>
        <taxon>Cladocopium</taxon>
    </lineage>
</organism>
<evidence type="ECO:0000259" key="6">
    <source>
        <dbReference type="PROSITE" id="PS50158"/>
    </source>
</evidence>
<evidence type="ECO:0000256" key="2">
    <source>
        <dbReference type="PROSITE-ProRule" id="PRU00047"/>
    </source>
</evidence>
<dbReference type="EMBL" id="CAMXCT010004458">
    <property type="protein sequence ID" value="CAI4009170.1"/>
    <property type="molecule type" value="Genomic_DNA"/>
</dbReference>
<dbReference type="Gene3D" id="3.30.420.10">
    <property type="entry name" value="Ribonuclease H-like superfamily/Ribonuclease H"/>
    <property type="match status" value="1"/>
</dbReference>
<evidence type="ECO:0000256" key="1">
    <source>
        <dbReference type="ARBA" id="ARBA00022737"/>
    </source>
</evidence>
<feature type="region of interest" description="Disordered" evidence="4">
    <location>
        <begin position="427"/>
        <end position="448"/>
    </location>
</feature>
<keyword evidence="2" id="KW-0479">Metal-binding</keyword>